<name>A0ABV9QPB9_9GAMM</name>
<dbReference type="RefSeq" id="WP_380018481.1">
    <property type="nucleotide sequence ID" value="NZ_JBHSHD010000002.1"/>
</dbReference>
<dbReference type="InterPro" id="IPR032389">
    <property type="entry name" value="GspB_C"/>
</dbReference>
<sequence length="140" mass="14458">ATAAPKTPAGPAAAPPAASTKPPAATPPAPAKPSAEGKPATPNATVAPAQPPAATRPAPAQPALPSVWDLPYATRKDLPELALTMHVYASAPADRFVVIKGERHVEGDELGDGVTLKEIRADGMVLEFKGQRFIYPRDGR</sequence>
<protein>
    <submittedName>
        <fullName evidence="3">General secretion pathway protein GspB</fullName>
    </submittedName>
</protein>
<evidence type="ECO:0000256" key="1">
    <source>
        <dbReference type="SAM" id="MobiDB-lite"/>
    </source>
</evidence>
<accession>A0ABV9QPB9</accession>
<feature type="region of interest" description="Disordered" evidence="1">
    <location>
        <begin position="1"/>
        <end position="66"/>
    </location>
</feature>
<evidence type="ECO:0000259" key="2">
    <source>
        <dbReference type="Pfam" id="PF16537"/>
    </source>
</evidence>
<keyword evidence="4" id="KW-1185">Reference proteome</keyword>
<proteinExistence type="predicted"/>
<feature type="compositionally biased region" description="Low complexity" evidence="1">
    <location>
        <begin position="1"/>
        <end position="23"/>
    </location>
</feature>
<gene>
    <name evidence="3" type="ORF">ACFO6Q_00330</name>
</gene>
<organism evidence="3 4">
    <name type="scientific">Dokdonella ginsengisoli</name>
    <dbReference type="NCBI Taxonomy" id="363846"/>
    <lineage>
        <taxon>Bacteria</taxon>
        <taxon>Pseudomonadati</taxon>
        <taxon>Pseudomonadota</taxon>
        <taxon>Gammaproteobacteria</taxon>
        <taxon>Lysobacterales</taxon>
        <taxon>Rhodanobacteraceae</taxon>
        <taxon>Dokdonella</taxon>
    </lineage>
</organism>
<feature type="non-terminal residue" evidence="3">
    <location>
        <position position="1"/>
    </location>
</feature>
<dbReference type="Proteomes" id="UP001595886">
    <property type="component" value="Unassembled WGS sequence"/>
</dbReference>
<feature type="compositionally biased region" description="Low complexity" evidence="1">
    <location>
        <begin position="39"/>
        <end position="65"/>
    </location>
</feature>
<feature type="domain" description="Type II secretion system protein GspB C-terminal" evidence="2">
    <location>
        <begin position="78"/>
        <end position="134"/>
    </location>
</feature>
<dbReference type="EMBL" id="JBHSHD010000002">
    <property type="protein sequence ID" value="MFC4818751.1"/>
    <property type="molecule type" value="Genomic_DNA"/>
</dbReference>
<evidence type="ECO:0000313" key="3">
    <source>
        <dbReference type="EMBL" id="MFC4818751.1"/>
    </source>
</evidence>
<evidence type="ECO:0000313" key="4">
    <source>
        <dbReference type="Proteomes" id="UP001595886"/>
    </source>
</evidence>
<comment type="caution">
    <text evidence="3">The sequence shown here is derived from an EMBL/GenBank/DDBJ whole genome shotgun (WGS) entry which is preliminary data.</text>
</comment>
<dbReference type="Pfam" id="PF16537">
    <property type="entry name" value="T2SSB"/>
    <property type="match status" value="1"/>
</dbReference>
<reference evidence="4" key="1">
    <citation type="journal article" date="2019" name="Int. J. Syst. Evol. Microbiol.">
        <title>The Global Catalogue of Microorganisms (GCM) 10K type strain sequencing project: providing services to taxonomists for standard genome sequencing and annotation.</title>
        <authorList>
            <consortium name="The Broad Institute Genomics Platform"/>
            <consortium name="The Broad Institute Genome Sequencing Center for Infectious Disease"/>
            <person name="Wu L."/>
            <person name="Ma J."/>
        </authorList>
    </citation>
    <scope>NUCLEOTIDE SEQUENCE [LARGE SCALE GENOMIC DNA]</scope>
    <source>
        <strain evidence="4">CCUG 30340</strain>
    </source>
</reference>